<comment type="caution">
    <text evidence="1">The sequence shown here is derived from an EMBL/GenBank/DDBJ whole genome shotgun (WGS) entry which is preliminary data.</text>
</comment>
<dbReference type="EMBL" id="LGKP01000023">
    <property type="protein sequence ID" value="KPL85759.1"/>
    <property type="molecule type" value="Genomic_DNA"/>
</dbReference>
<sequence>MHIAELLTEARNALHGGDRAKAKQLASQALRLDSKHVETWLFLAEVVEATEQKRDCFQRILAFDPTNAAAKHGLQLLDAPTAPPAVASVELPKSTWFSNNATEAAPTSNPIATPPLPTSAPNTGIRPLAPSATPSLAELSNLSAGISAAPPSYVQPIQASYPQAPMGYVQPIQAGYAQPNQAYAPPMHGQIQPQYGQVAYPHVQPSRAAKVLKWLVFATLGLVALCIGLSYLSNAVKTPPPTPKVSAQDRTTAMLDDLFKMLVNPQTYTANGHQITGKPLIERYFSRQYRNNSEAYADQLMEGFNGEFSGDMAAFAPMITKAYVTPIEYEVISEDKDRKITLKIISGEMVLITKANRIARSPLIKLYESITLVNEDGIWYVHDIEELN</sequence>
<reference evidence="1 2" key="1">
    <citation type="submission" date="2015-07" db="EMBL/GenBank/DDBJ databases">
        <title>Whole genome sequence of Herpetosiphon geysericola DSM 7119.</title>
        <authorList>
            <person name="Hemp J."/>
            <person name="Ward L.M."/>
            <person name="Pace L.A."/>
            <person name="Fischer W.W."/>
        </authorList>
    </citation>
    <scope>NUCLEOTIDE SEQUENCE [LARGE SCALE GENOMIC DNA]</scope>
    <source>
        <strain evidence="1 2">DSM 7119</strain>
    </source>
</reference>
<proteinExistence type="predicted"/>
<name>A0A0P6XPJ8_9CHLR</name>
<dbReference type="Gene3D" id="1.25.40.10">
    <property type="entry name" value="Tetratricopeptide repeat domain"/>
    <property type="match status" value="1"/>
</dbReference>
<protein>
    <submittedName>
        <fullName evidence="1">Uncharacterized protein</fullName>
    </submittedName>
</protein>
<accession>A0A0P6XPJ8</accession>
<dbReference type="AlphaFoldDB" id="A0A0P6XPJ8"/>
<dbReference type="Proteomes" id="UP000050277">
    <property type="component" value="Unassembled WGS sequence"/>
</dbReference>
<dbReference type="SUPFAM" id="SSF48452">
    <property type="entry name" value="TPR-like"/>
    <property type="match status" value="1"/>
</dbReference>
<dbReference type="OrthoDB" id="9818287at2"/>
<evidence type="ECO:0000313" key="1">
    <source>
        <dbReference type="EMBL" id="KPL85759.1"/>
    </source>
</evidence>
<evidence type="ECO:0000313" key="2">
    <source>
        <dbReference type="Proteomes" id="UP000050277"/>
    </source>
</evidence>
<organism evidence="1 2">
    <name type="scientific">Herpetosiphon geysericola</name>
    <dbReference type="NCBI Taxonomy" id="70996"/>
    <lineage>
        <taxon>Bacteria</taxon>
        <taxon>Bacillati</taxon>
        <taxon>Chloroflexota</taxon>
        <taxon>Chloroflexia</taxon>
        <taxon>Herpetosiphonales</taxon>
        <taxon>Herpetosiphonaceae</taxon>
        <taxon>Herpetosiphon</taxon>
    </lineage>
</organism>
<dbReference type="InterPro" id="IPR011990">
    <property type="entry name" value="TPR-like_helical_dom_sf"/>
</dbReference>
<dbReference type="RefSeq" id="WP_054535403.1">
    <property type="nucleotide sequence ID" value="NZ_LGKP01000023.1"/>
</dbReference>
<gene>
    <name evidence="1" type="ORF">SE18_15635</name>
</gene>
<keyword evidence="2" id="KW-1185">Reference proteome</keyword>